<sequence length="302" mass="32853">MRPVHMSLARVERGLRQRSSPQLGDSDAARALVEWLGTKRSVVALTGAGVSTGSGIPDYRGPQGSYRHGHRPMSHDEFLGKEENRARYWARALHGYSAFAAAEPNAAHFGLARIPQIAAVITQNVDGLHERVGTENVVALHGRGDRVRCMSCDFEGSRAEYHARLRADNPQLEVSEATELRPDADADVAFTGAELAAFRVSPCERCGSVIKPDVVFFGDVVPRARVDKCFDYLDKADGLLVAGSSLAVYSAFRFVDRAHKTNLPICVLNLGPTRADVEGIPITKVEAPARVLRDVAGLLMVR</sequence>
<dbReference type="PROSITE" id="PS50305">
    <property type="entry name" value="SIRTUIN"/>
    <property type="match status" value="1"/>
</dbReference>
<dbReference type="PANTHER" id="PTHR11085:SF10">
    <property type="entry name" value="NAD-DEPENDENT PROTEIN DEACYLASE SIRTUIN-5, MITOCHONDRIAL-RELATED"/>
    <property type="match status" value="1"/>
</dbReference>
<protein>
    <recommendedName>
        <fullName evidence="5">Deacetylase sirtuin-type domain-containing protein</fullName>
    </recommendedName>
</protein>
<organism evidence="6 7">
    <name type="scientific">Chrysophaeum taylorii</name>
    <dbReference type="NCBI Taxonomy" id="2483200"/>
    <lineage>
        <taxon>Eukaryota</taxon>
        <taxon>Sar</taxon>
        <taxon>Stramenopiles</taxon>
        <taxon>Ochrophyta</taxon>
        <taxon>Pelagophyceae</taxon>
        <taxon>Pelagomonadales</taxon>
        <taxon>Pelagomonadaceae</taxon>
        <taxon>Chrysophaeum</taxon>
    </lineage>
</organism>
<feature type="binding site" evidence="3">
    <location>
        <position position="152"/>
    </location>
    <ligand>
        <name>Zn(2+)</name>
        <dbReference type="ChEBI" id="CHEBI:29105"/>
    </ligand>
</feature>
<dbReference type="Pfam" id="PF02146">
    <property type="entry name" value="SIR2"/>
    <property type="match status" value="1"/>
</dbReference>
<dbReference type="Gene3D" id="3.30.1600.10">
    <property type="entry name" value="SIR2/SIRT2 'Small Domain"/>
    <property type="match status" value="1"/>
</dbReference>
<keyword evidence="2" id="KW-0520">NAD</keyword>
<evidence type="ECO:0000313" key="7">
    <source>
        <dbReference type="Proteomes" id="UP001230188"/>
    </source>
</evidence>
<evidence type="ECO:0000256" key="2">
    <source>
        <dbReference type="ARBA" id="ARBA00023027"/>
    </source>
</evidence>
<dbReference type="GO" id="GO:0017136">
    <property type="term" value="F:histone deacetylase activity, NAD-dependent"/>
    <property type="evidence" value="ECO:0007669"/>
    <property type="project" value="TreeGrafter"/>
</dbReference>
<reference evidence="6" key="1">
    <citation type="submission" date="2023-01" db="EMBL/GenBank/DDBJ databases">
        <title>Metagenome sequencing of chrysophaentin producing Chrysophaeum taylorii.</title>
        <authorList>
            <person name="Davison J."/>
            <person name="Bewley C."/>
        </authorList>
    </citation>
    <scope>NUCLEOTIDE SEQUENCE</scope>
    <source>
        <strain evidence="6">NIES-1699</strain>
    </source>
</reference>
<dbReference type="InterPro" id="IPR003000">
    <property type="entry name" value="Sirtuin"/>
</dbReference>
<proteinExistence type="predicted"/>
<dbReference type="GO" id="GO:0046872">
    <property type="term" value="F:metal ion binding"/>
    <property type="evidence" value="ECO:0007669"/>
    <property type="project" value="UniProtKB-KW"/>
</dbReference>
<feature type="binding site" evidence="3">
    <location>
        <position position="206"/>
    </location>
    <ligand>
        <name>Zn(2+)</name>
        <dbReference type="ChEBI" id="CHEBI:29105"/>
    </ligand>
</feature>
<dbReference type="AlphaFoldDB" id="A0AAD7UJX1"/>
<dbReference type="Proteomes" id="UP001230188">
    <property type="component" value="Unassembled WGS sequence"/>
</dbReference>
<dbReference type="Gene3D" id="3.40.50.1220">
    <property type="entry name" value="TPP-binding domain"/>
    <property type="match status" value="1"/>
</dbReference>
<keyword evidence="1" id="KW-0808">Transferase</keyword>
<feature type="binding site" evidence="3">
    <location>
        <position position="149"/>
    </location>
    <ligand>
        <name>Zn(2+)</name>
        <dbReference type="ChEBI" id="CHEBI:29105"/>
    </ligand>
</feature>
<evidence type="ECO:0000256" key="3">
    <source>
        <dbReference type="PROSITE-ProRule" id="PRU00236"/>
    </source>
</evidence>
<dbReference type="InterPro" id="IPR026591">
    <property type="entry name" value="Sirtuin_cat_small_dom_sf"/>
</dbReference>
<evidence type="ECO:0000313" key="6">
    <source>
        <dbReference type="EMBL" id="KAJ8609713.1"/>
    </source>
</evidence>
<feature type="binding site" evidence="3">
    <location>
        <position position="203"/>
    </location>
    <ligand>
        <name>Zn(2+)</name>
        <dbReference type="ChEBI" id="CHEBI:29105"/>
    </ligand>
</feature>
<dbReference type="GO" id="GO:0070403">
    <property type="term" value="F:NAD+ binding"/>
    <property type="evidence" value="ECO:0007669"/>
    <property type="project" value="InterPro"/>
</dbReference>
<dbReference type="EMBL" id="JAQMWT010000134">
    <property type="protein sequence ID" value="KAJ8609713.1"/>
    <property type="molecule type" value="Genomic_DNA"/>
</dbReference>
<accession>A0AAD7UJX1</accession>
<evidence type="ECO:0000256" key="4">
    <source>
        <dbReference type="SAM" id="MobiDB-lite"/>
    </source>
</evidence>
<dbReference type="InterPro" id="IPR026590">
    <property type="entry name" value="Ssirtuin_cat_dom"/>
</dbReference>
<gene>
    <name evidence="6" type="ORF">CTAYLR_008446</name>
</gene>
<evidence type="ECO:0000259" key="5">
    <source>
        <dbReference type="PROSITE" id="PS50305"/>
    </source>
</evidence>
<name>A0AAD7UJX1_9STRA</name>
<feature type="region of interest" description="Disordered" evidence="4">
    <location>
        <begin position="1"/>
        <end position="23"/>
    </location>
</feature>
<dbReference type="InterPro" id="IPR029035">
    <property type="entry name" value="DHS-like_NAD/FAD-binding_dom"/>
</dbReference>
<comment type="caution">
    <text evidence="6">The sequence shown here is derived from an EMBL/GenBank/DDBJ whole genome shotgun (WGS) entry which is preliminary data.</text>
</comment>
<evidence type="ECO:0000256" key="1">
    <source>
        <dbReference type="ARBA" id="ARBA00022679"/>
    </source>
</evidence>
<dbReference type="SUPFAM" id="SSF52467">
    <property type="entry name" value="DHS-like NAD/FAD-binding domain"/>
    <property type="match status" value="1"/>
</dbReference>
<keyword evidence="3" id="KW-0479">Metal-binding</keyword>
<dbReference type="PANTHER" id="PTHR11085">
    <property type="entry name" value="NAD-DEPENDENT PROTEIN DEACYLASE SIRTUIN-5, MITOCHONDRIAL-RELATED"/>
    <property type="match status" value="1"/>
</dbReference>
<keyword evidence="3" id="KW-0862">Zinc</keyword>
<keyword evidence="7" id="KW-1185">Reference proteome</keyword>
<dbReference type="InterPro" id="IPR050134">
    <property type="entry name" value="NAD-dep_sirtuin_deacylases"/>
</dbReference>
<feature type="domain" description="Deacetylase sirtuin-type" evidence="5">
    <location>
        <begin position="18"/>
        <end position="302"/>
    </location>
</feature>
<feature type="active site" description="Proton acceptor" evidence="3">
    <location>
        <position position="141"/>
    </location>
</feature>